<evidence type="ECO:0000313" key="1">
    <source>
        <dbReference type="EMBL" id="CAG8662206.1"/>
    </source>
</evidence>
<dbReference type="OrthoDB" id="2433613at2759"/>
<name>A0A9N9E8C7_9GLOM</name>
<proteinExistence type="predicted"/>
<accession>A0A9N9E8C7</accession>
<organism evidence="1 2">
    <name type="scientific">Dentiscutata erythropus</name>
    <dbReference type="NCBI Taxonomy" id="1348616"/>
    <lineage>
        <taxon>Eukaryota</taxon>
        <taxon>Fungi</taxon>
        <taxon>Fungi incertae sedis</taxon>
        <taxon>Mucoromycota</taxon>
        <taxon>Glomeromycotina</taxon>
        <taxon>Glomeromycetes</taxon>
        <taxon>Diversisporales</taxon>
        <taxon>Gigasporaceae</taxon>
        <taxon>Dentiscutata</taxon>
    </lineage>
</organism>
<keyword evidence="2" id="KW-1185">Reference proteome</keyword>
<feature type="non-terminal residue" evidence="1">
    <location>
        <position position="78"/>
    </location>
</feature>
<dbReference type="EMBL" id="CAJVPY010006407">
    <property type="protein sequence ID" value="CAG8662206.1"/>
    <property type="molecule type" value="Genomic_DNA"/>
</dbReference>
<reference evidence="1" key="1">
    <citation type="submission" date="2021-06" db="EMBL/GenBank/DDBJ databases">
        <authorList>
            <person name="Kallberg Y."/>
            <person name="Tangrot J."/>
            <person name="Rosling A."/>
        </authorList>
    </citation>
    <scope>NUCLEOTIDE SEQUENCE</scope>
    <source>
        <strain evidence="1">MA453B</strain>
    </source>
</reference>
<dbReference type="Proteomes" id="UP000789405">
    <property type="component" value="Unassembled WGS sequence"/>
</dbReference>
<sequence length="78" mass="9090">RNDKFITGTTLYYTDEDDEFREFIYKGFMGNTDLLIIEFKKNSIVLMIGKYIYQKNAEYLSLTQTIPVTLPSDSMCSP</sequence>
<gene>
    <name evidence="1" type="ORF">DERYTH_LOCUS10774</name>
</gene>
<dbReference type="AlphaFoldDB" id="A0A9N9E8C7"/>
<comment type="caution">
    <text evidence="1">The sequence shown here is derived from an EMBL/GenBank/DDBJ whole genome shotgun (WGS) entry which is preliminary data.</text>
</comment>
<protein>
    <submittedName>
        <fullName evidence="1">20010_t:CDS:1</fullName>
    </submittedName>
</protein>
<evidence type="ECO:0000313" key="2">
    <source>
        <dbReference type="Proteomes" id="UP000789405"/>
    </source>
</evidence>